<evidence type="ECO:0000256" key="6">
    <source>
        <dbReference type="ARBA" id="ARBA00023004"/>
    </source>
</evidence>
<comment type="caution">
    <text evidence="8">The sequence shown here is derived from an EMBL/GenBank/DDBJ whole genome shotgun (WGS) entry which is preliminary data.</text>
</comment>
<protein>
    <submittedName>
        <fullName evidence="8">Prolyl hydroxylase family protein</fullName>
        <ecNumber evidence="8">1.14.11.-</ecNumber>
    </submittedName>
</protein>
<accession>A0ABV9HTX0</accession>
<evidence type="ECO:0000313" key="8">
    <source>
        <dbReference type="EMBL" id="MFC4633429.1"/>
    </source>
</evidence>
<evidence type="ECO:0000256" key="1">
    <source>
        <dbReference type="ARBA" id="ARBA00001961"/>
    </source>
</evidence>
<dbReference type="InterPro" id="IPR006620">
    <property type="entry name" value="Pro_4_hyd_alph"/>
</dbReference>
<dbReference type="InterPro" id="IPR005123">
    <property type="entry name" value="Oxoglu/Fe-dep_dioxygenase_dom"/>
</dbReference>
<dbReference type="Proteomes" id="UP001596043">
    <property type="component" value="Unassembled WGS sequence"/>
</dbReference>
<evidence type="ECO:0000256" key="4">
    <source>
        <dbReference type="ARBA" id="ARBA00022964"/>
    </source>
</evidence>
<gene>
    <name evidence="8" type="ORF">ACFO3O_05900</name>
</gene>
<keyword evidence="3" id="KW-0847">Vitamin C</keyword>
<dbReference type="Gene3D" id="2.60.120.620">
    <property type="entry name" value="q2cbj1_9rhob like domain"/>
    <property type="match status" value="1"/>
</dbReference>
<comment type="cofactor">
    <cofactor evidence="1">
        <name>L-ascorbate</name>
        <dbReference type="ChEBI" id="CHEBI:38290"/>
    </cofactor>
</comment>
<feature type="domain" description="Fe2OG dioxygenase" evidence="7">
    <location>
        <begin position="88"/>
        <end position="179"/>
    </location>
</feature>
<evidence type="ECO:0000313" key="9">
    <source>
        <dbReference type="Proteomes" id="UP001596043"/>
    </source>
</evidence>
<dbReference type="Pfam" id="PF13640">
    <property type="entry name" value="2OG-FeII_Oxy_3"/>
    <property type="match status" value="1"/>
</dbReference>
<proteinExistence type="predicted"/>
<dbReference type="EMBL" id="JBHSFV010000002">
    <property type="protein sequence ID" value="MFC4633429.1"/>
    <property type="molecule type" value="Genomic_DNA"/>
</dbReference>
<keyword evidence="9" id="KW-1185">Reference proteome</keyword>
<evidence type="ECO:0000256" key="2">
    <source>
        <dbReference type="ARBA" id="ARBA00022723"/>
    </source>
</evidence>
<dbReference type="InterPro" id="IPR044862">
    <property type="entry name" value="Pro_4_hyd_alph_FE2OG_OXY"/>
</dbReference>
<evidence type="ECO:0000256" key="5">
    <source>
        <dbReference type="ARBA" id="ARBA00023002"/>
    </source>
</evidence>
<keyword evidence="2" id="KW-0479">Metal-binding</keyword>
<dbReference type="SMART" id="SM00702">
    <property type="entry name" value="P4Hc"/>
    <property type="match status" value="1"/>
</dbReference>
<dbReference type="PANTHER" id="PTHR10869">
    <property type="entry name" value="PROLYL 4-HYDROXYLASE ALPHA SUBUNIT"/>
    <property type="match status" value="1"/>
</dbReference>
<evidence type="ECO:0000256" key="3">
    <source>
        <dbReference type="ARBA" id="ARBA00022896"/>
    </source>
</evidence>
<evidence type="ECO:0000259" key="7">
    <source>
        <dbReference type="PROSITE" id="PS51471"/>
    </source>
</evidence>
<name>A0ABV9HTX0_9FLAO</name>
<dbReference type="InterPro" id="IPR045054">
    <property type="entry name" value="P4HA-like"/>
</dbReference>
<dbReference type="EC" id="1.14.11.-" evidence="8"/>
<keyword evidence="4" id="KW-0223">Dioxygenase</keyword>
<sequence length="186" mass="21948">MKTIQTLTDTIWTIDQFLSDRECDDLILFSEQKGYSEADVGLKTGAKMMKNVRDNYRLIHEDIKLSADLWKIAIGTHPFIVDGISPLGLNERFRFYRYEAGQRFKRHIDGRFKRNDTEESRITFMIYLNDNYIGGETRFNDVTIQPRKGRALFFIHEQKHESRPITDGVKYVLRSDVMYTIQTHEN</sequence>
<dbReference type="GO" id="GO:0016491">
    <property type="term" value="F:oxidoreductase activity"/>
    <property type="evidence" value="ECO:0007669"/>
    <property type="project" value="UniProtKB-KW"/>
</dbReference>
<dbReference type="RefSeq" id="WP_379977632.1">
    <property type="nucleotide sequence ID" value="NZ_JBHSFV010000002.1"/>
</dbReference>
<keyword evidence="6" id="KW-0408">Iron</keyword>
<reference evidence="9" key="1">
    <citation type="journal article" date="2019" name="Int. J. Syst. Evol. Microbiol.">
        <title>The Global Catalogue of Microorganisms (GCM) 10K type strain sequencing project: providing services to taxonomists for standard genome sequencing and annotation.</title>
        <authorList>
            <consortium name="The Broad Institute Genomics Platform"/>
            <consortium name="The Broad Institute Genome Sequencing Center for Infectious Disease"/>
            <person name="Wu L."/>
            <person name="Ma J."/>
        </authorList>
    </citation>
    <scope>NUCLEOTIDE SEQUENCE [LARGE SCALE GENOMIC DNA]</scope>
    <source>
        <strain evidence="9">YJ-61-S</strain>
    </source>
</reference>
<dbReference type="PANTHER" id="PTHR10869:SF236">
    <property type="entry name" value="PROLYL 4-HYDROXYLASE ALPHA SUBUNIT DOMAIN-CONTAINING PROTEIN"/>
    <property type="match status" value="1"/>
</dbReference>
<keyword evidence="5 8" id="KW-0560">Oxidoreductase</keyword>
<dbReference type="PROSITE" id="PS51471">
    <property type="entry name" value="FE2OG_OXY"/>
    <property type="match status" value="1"/>
</dbReference>
<organism evidence="8 9">
    <name type="scientific">Dokdonia ponticola</name>
    <dbReference type="NCBI Taxonomy" id="2041041"/>
    <lineage>
        <taxon>Bacteria</taxon>
        <taxon>Pseudomonadati</taxon>
        <taxon>Bacteroidota</taxon>
        <taxon>Flavobacteriia</taxon>
        <taxon>Flavobacteriales</taxon>
        <taxon>Flavobacteriaceae</taxon>
        <taxon>Dokdonia</taxon>
    </lineage>
</organism>